<reference evidence="3 4" key="1">
    <citation type="submission" date="2015-08" db="EMBL/GenBank/DDBJ databases">
        <title>Genome sequence of the pristinamycin over-producing bacterium Streptomyces pristinaespiralis HCCB10218.</title>
        <authorList>
            <person name="Tian J."/>
            <person name="Yang J."/>
            <person name="Li L."/>
            <person name="Ruan L."/>
            <person name="Wei W."/>
            <person name="Zheng G."/>
            <person name="Wei Z."/>
            <person name="Yang S."/>
            <person name="Ge M."/>
            <person name="Jiang W."/>
            <person name="Lu Y."/>
        </authorList>
    </citation>
    <scope>NUCLEOTIDE SEQUENCE [LARGE SCALE GENOMIC DNA]</scope>
    <source>
        <strain evidence="3 4">HCCB 10218</strain>
    </source>
</reference>
<proteinExistence type="predicted"/>
<feature type="compositionally biased region" description="Basic and acidic residues" evidence="1">
    <location>
        <begin position="128"/>
        <end position="140"/>
    </location>
</feature>
<dbReference type="EMBL" id="CP011340">
    <property type="protein sequence ID" value="ALC19493.1"/>
    <property type="molecule type" value="Genomic_DNA"/>
</dbReference>
<feature type="transmembrane region" description="Helical" evidence="2">
    <location>
        <begin position="76"/>
        <end position="100"/>
    </location>
</feature>
<accession>A0A0M3QHG3</accession>
<dbReference type="InterPro" id="IPR046299">
    <property type="entry name" value="DUF6336"/>
</dbReference>
<keyword evidence="2" id="KW-0812">Transmembrane</keyword>
<evidence type="ECO:0000313" key="4">
    <source>
        <dbReference type="Proteomes" id="UP000060513"/>
    </source>
</evidence>
<dbReference type="Pfam" id="PF19862">
    <property type="entry name" value="DUF6336"/>
    <property type="match status" value="1"/>
</dbReference>
<dbReference type="AlphaFoldDB" id="A0A0M3QHG3"/>
<evidence type="ECO:0000256" key="2">
    <source>
        <dbReference type="SAM" id="Phobius"/>
    </source>
</evidence>
<keyword evidence="2" id="KW-1133">Transmembrane helix</keyword>
<evidence type="ECO:0000313" key="3">
    <source>
        <dbReference type="EMBL" id="ALC19493.1"/>
    </source>
</evidence>
<sequence>MRVAAYGIAAIVVLAGAMLSVTDRHDRETFLSVVAGLSAVLAGVGIVVGAFFRAVCAGDIRRRRDRRTLAGRADAVTILAPALVRTGVLTVVLFTGAPWASTTSSTQRPTAAGPGDADLLQNRLERGAVRPLSRHDDQRRGPGSGRRRSGGVCWCTRPASGPGPHPQHHLHQAADQAVPRSLVLAYCLLDPL</sequence>
<feature type="region of interest" description="Disordered" evidence="1">
    <location>
        <begin position="128"/>
        <end position="175"/>
    </location>
</feature>
<gene>
    <name evidence="3" type="ORF">SPRI_1187</name>
</gene>
<organism evidence="3">
    <name type="scientific">Streptomyces pristinaespiralis</name>
    <dbReference type="NCBI Taxonomy" id="38300"/>
    <lineage>
        <taxon>Bacteria</taxon>
        <taxon>Bacillati</taxon>
        <taxon>Actinomycetota</taxon>
        <taxon>Actinomycetes</taxon>
        <taxon>Kitasatosporales</taxon>
        <taxon>Streptomycetaceae</taxon>
        <taxon>Streptomyces</taxon>
    </lineage>
</organism>
<dbReference type="KEGG" id="spri:SPRI_1187"/>
<keyword evidence="2" id="KW-0472">Membrane</keyword>
<dbReference type="Proteomes" id="UP000060513">
    <property type="component" value="Chromosome"/>
</dbReference>
<protein>
    <submittedName>
        <fullName evidence="3">Uncharacterized protein</fullName>
    </submittedName>
</protein>
<feature type="transmembrane region" description="Helical" evidence="2">
    <location>
        <begin position="29"/>
        <end position="55"/>
    </location>
</feature>
<dbReference type="PATRIC" id="fig|38300.4.peg.1268"/>
<evidence type="ECO:0000256" key="1">
    <source>
        <dbReference type="SAM" id="MobiDB-lite"/>
    </source>
</evidence>
<dbReference type="STRING" id="38300.SPRI_1187"/>
<name>A0A0M3QHG3_STRPR</name>